<evidence type="ECO:0000256" key="1">
    <source>
        <dbReference type="SAM" id="MobiDB-lite"/>
    </source>
</evidence>
<reference evidence="2" key="2">
    <citation type="submission" date="2015-06" db="UniProtKB">
        <authorList>
            <consortium name="EnsemblPlants"/>
        </authorList>
    </citation>
    <scope>IDENTIFICATION</scope>
    <source>
        <strain evidence="2">DM1-3 516 R44</strain>
    </source>
</reference>
<evidence type="ECO:0008006" key="4">
    <source>
        <dbReference type="Google" id="ProtNLM"/>
    </source>
</evidence>
<sequence>MATLLQHMRLWMQRFVEKFEACMERMMDAKIQAVHKRLDTFELRVLERPGPIVENTTSQTKLARLYFDGYALLAHTEAVPETIDVVKVDDLVLSTLFGDQIPAPKPSRVAVMGTTSSDDTSDDEEARPVCKKERQQVEAT</sequence>
<dbReference type="Gramene" id="PGSC0003DMT400087079">
    <property type="protein sequence ID" value="PGSC0003DMT400087079"/>
    <property type="gene ID" value="PGSC0003DMG400036650"/>
</dbReference>
<dbReference type="PaxDb" id="4113-PGSC0003DMT400087079"/>
<evidence type="ECO:0000313" key="3">
    <source>
        <dbReference type="Proteomes" id="UP000011115"/>
    </source>
</evidence>
<dbReference type="HOGENOM" id="CLU_028647_7_1_1"/>
<dbReference type="InParanoid" id="M1DD43"/>
<evidence type="ECO:0000313" key="2">
    <source>
        <dbReference type="EnsemblPlants" id="PGSC0003DMT400087079"/>
    </source>
</evidence>
<protein>
    <recommendedName>
        <fullName evidence="4">Integrase core domain containing protein</fullName>
    </recommendedName>
</protein>
<dbReference type="Proteomes" id="UP000011115">
    <property type="component" value="Unassembled WGS sequence"/>
</dbReference>
<feature type="compositionally biased region" description="Basic and acidic residues" evidence="1">
    <location>
        <begin position="126"/>
        <end position="140"/>
    </location>
</feature>
<feature type="region of interest" description="Disordered" evidence="1">
    <location>
        <begin position="102"/>
        <end position="140"/>
    </location>
</feature>
<accession>M1DD43</accession>
<name>M1DD43_SOLTU</name>
<proteinExistence type="predicted"/>
<organism evidence="2 3">
    <name type="scientific">Solanum tuberosum</name>
    <name type="common">Potato</name>
    <dbReference type="NCBI Taxonomy" id="4113"/>
    <lineage>
        <taxon>Eukaryota</taxon>
        <taxon>Viridiplantae</taxon>
        <taxon>Streptophyta</taxon>
        <taxon>Embryophyta</taxon>
        <taxon>Tracheophyta</taxon>
        <taxon>Spermatophyta</taxon>
        <taxon>Magnoliopsida</taxon>
        <taxon>eudicotyledons</taxon>
        <taxon>Gunneridae</taxon>
        <taxon>Pentapetalae</taxon>
        <taxon>asterids</taxon>
        <taxon>lamiids</taxon>
        <taxon>Solanales</taxon>
        <taxon>Solanaceae</taxon>
        <taxon>Solanoideae</taxon>
        <taxon>Solaneae</taxon>
        <taxon>Solanum</taxon>
    </lineage>
</organism>
<dbReference type="EnsemblPlants" id="PGSC0003DMT400087079">
    <property type="protein sequence ID" value="PGSC0003DMT400087079"/>
    <property type="gene ID" value="PGSC0003DMG400036650"/>
</dbReference>
<reference evidence="3" key="1">
    <citation type="journal article" date="2011" name="Nature">
        <title>Genome sequence and analysis of the tuber crop potato.</title>
        <authorList>
            <consortium name="The Potato Genome Sequencing Consortium"/>
        </authorList>
    </citation>
    <scope>NUCLEOTIDE SEQUENCE [LARGE SCALE GENOMIC DNA]</scope>
    <source>
        <strain evidence="3">cv. DM1-3 516 R44</strain>
    </source>
</reference>
<dbReference type="AlphaFoldDB" id="M1DD43"/>
<keyword evidence="3" id="KW-1185">Reference proteome</keyword>